<reference evidence="1 2" key="1">
    <citation type="journal article" date="2021" name="Hortic Res">
        <title>High-quality reference genome and annotation aids understanding of berry development for evergreen blueberry (Vaccinium darrowii).</title>
        <authorList>
            <person name="Yu J."/>
            <person name="Hulse-Kemp A.M."/>
            <person name="Babiker E."/>
            <person name="Staton M."/>
        </authorList>
    </citation>
    <scope>NUCLEOTIDE SEQUENCE [LARGE SCALE GENOMIC DNA]</scope>
    <source>
        <strain evidence="2">cv. NJ 8807/NJ 8810</strain>
        <tissue evidence="1">Young leaf</tissue>
    </source>
</reference>
<proteinExistence type="predicted"/>
<protein>
    <submittedName>
        <fullName evidence="1">Uncharacterized protein</fullName>
    </submittedName>
</protein>
<evidence type="ECO:0000313" key="2">
    <source>
        <dbReference type="Proteomes" id="UP000828048"/>
    </source>
</evidence>
<dbReference type="EMBL" id="CM037160">
    <property type="protein sequence ID" value="KAH7840285.1"/>
    <property type="molecule type" value="Genomic_DNA"/>
</dbReference>
<name>A0ACB7XHN2_9ERIC</name>
<sequence length="208" mass="23227">MSKVYPKTPSSSSSSSSSYTTSKRETFTVWMKSLVLHGSGCTVFNTNGEIVYRIDNYEKNRSNEVYLMDQKGNILFSIRRKKVILPCFGHWDIDKWSAGCKENKQEGRTPWFRARKDRSVLGRDVACHVALGHDKATSSGYTISGLVGNLSFKITNSHGQLVAEVKQKQLSSGVMLGNDVLTLVVEPQIDHSLVMALVTVYGLMRDKI</sequence>
<organism evidence="1 2">
    <name type="scientific">Vaccinium darrowii</name>
    <dbReference type="NCBI Taxonomy" id="229202"/>
    <lineage>
        <taxon>Eukaryota</taxon>
        <taxon>Viridiplantae</taxon>
        <taxon>Streptophyta</taxon>
        <taxon>Embryophyta</taxon>
        <taxon>Tracheophyta</taxon>
        <taxon>Spermatophyta</taxon>
        <taxon>Magnoliopsida</taxon>
        <taxon>eudicotyledons</taxon>
        <taxon>Gunneridae</taxon>
        <taxon>Pentapetalae</taxon>
        <taxon>asterids</taxon>
        <taxon>Ericales</taxon>
        <taxon>Ericaceae</taxon>
        <taxon>Vaccinioideae</taxon>
        <taxon>Vaccinieae</taxon>
        <taxon>Vaccinium</taxon>
    </lineage>
</organism>
<evidence type="ECO:0000313" key="1">
    <source>
        <dbReference type="EMBL" id="KAH7840285.1"/>
    </source>
</evidence>
<comment type="caution">
    <text evidence="1">The sequence shown here is derived from an EMBL/GenBank/DDBJ whole genome shotgun (WGS) entry which is preliminary data.</text>
</comment>
<keyword evidence="2" id="KW-1185">Reference proteome</keyword>
<gene>
    <name evidence="1" type="ORF">Vadar_015156</name>
</gene>
<dbReference type="Proteomes" id="UP000828048">
    <property type="component" value="Chromosome 10"/>
</dbReference>
<accession>A0ACB7XHN2</accession>